<evidence type="ECO:0000313" key="1">
    <source>
        <dbReference type="EMBL" id="EGZ44732.1"/>
    </source>
</evidence>
<comment type="caution">
    <text evidence="1">The sequence shown here is derived from an EMBL/GenBank/DDBJ whole genome shotgun (WGS) entry which is preliminary data.</text>
</comment>
<evidence type="ECO:0000313" key="2">
    <source>
        <dbReference type="Proteomes" id="UP000005336"/>
    </source>
</evidence>
<dbReference type="Proteomes" id="UP000005336">
    <property type="component" value="Unassembled WGS sequence"/>
</dbReference>
<proteinExistence type="predicted"/>
<sequence>MNNTCLKAFQTGIINVEIEISYKTNCFSNITNNTGFICDQIENLLKQHNQHERHSNNTQP</sequence>
<gene>
    <name evidence="1" type="ORF">HMPREF9370_1976</name>
</gene>
<organism evidence="1 2">
    <name type="scientific">Neisseria wadsworthii 9715</name>
    <dbReference type="NCBI Taxonomy" id="1030841"/>
    <lineage>
        <taxon>Bacteria</taxon>
        <taxon>Pseudomonadati</taxon>
        <taxon>Pseudomonadota</taxon>
        <taxon>Betaproteobacteria</taxon>
        <taxon>Neisseriales</taxon>
        <taxon>Neisseriaceae</taxon>
        <taxon>Neisseria</taxon>
    </lineage>
</organism>
<protein>
    <submittedName>
        <fullName evidence="1">Uncharacterized protein</fullName>
    </submittedName>
</protein>
<reference evidence="1 2" key="1">
    <citation type="submission" date="2011-06" db="EMBL/GenBank/DDBJ databases">
        <authorList>
            <person name="Muzny D."/>
            <person name="Qin X."/>
            <person name="Deng J."/>
            <person name="Jiang H."/>
            <person name="Liu Y."/>
            <person name="Qu J."/>
            <person name="Song X.-Z."/>
            <person name="Zhang L."/>
            <person name="Thornton R."/>
            <person name="Coyle M."/>
            <person name="Francisco L."/>
            <person name="Jackson L."/>
            <person name="Javaid M."/>
            <person name="Korchina V."/>
            <person name="Kovar C."/>
            <person name="Mata R."/>
            <person name="Mathew T."/>
            <person name="Ngo R."/>
            <person name="Nguyen L."/>
            <person name="Nguyen N."/>
            <person name="Okwuonu G."/>
            <person name="Ongeri F."/>
            <person name="Pham C."/>
            <person name="Simmons D."/>
            <person name="Wilczek-Boney K."/>
            <person name="Hale W."/>
            <person name="Jakkamsetti A."/>
            <person name="Pham P."/>
            <person name="Ruth R."/>
            <person name="San Lucas F."/>
            <person name="Warren J."/>
            <person name="Zhang J."/>
            <person name="Zhao Z."/>
            <person name="Zhou C."/>
            <person name="Zhu D."/>
            <person name="Lee S."/>
            <person name="Bess C."/>
            <person name="Blankenburg K."/>
            <person name="Forbes L."/>
            <person name="Fu Q."/>
            <person name="Gubbala S."/>
            <person name="Hirani K."/>
            <person name="Jayaseelan J.C."/>
            <person name="Lara F."/>
            <person name="Munidasa M."/>
            <person name="Palculict T."/>
            <person name="Patil S."/>
            <person name="Pu L.-L."/>
            <person name="Saada N."/>
            <person name="Tang L."/>
            <person name="Weissenberger G."/>
            <person name="Zhu Y."/>
            <person name="Hemphill L."/>
            <person name="Shang Y."/>
            <person name="Youmans B."/>
            <person name="Ayvaz T."/>
            <person name="Ross M."/>
            <person name="Santibanez J."/>
            <person name="Aqrawi P."/>
            <person name="Gross S."/>
            <person name="Joshi V."/>
            <person name="Fowler G."/>
            <person name="Nazareth L."/>
            <person name="Reid J."/>
            <person name="Worley K."/>
            <person name="Petrosino J."/>
            <person name="Highlander S."/>
            <person name="Gibbs R."/>
        </authorList>
    </citation>
    <scope>NUCLEOTIDE SEQUENCE [LARGE SCALE GENOMIC DNA]</scope>
    <source>
        <strain evidence="1 2">9715</strain>
    </source>
</reference>
<dbReference type="STRING" id="1030841.HMPREF9370_1976"/>
<name>G4CSB6_9NEIS</name>
<keyword evidence="2" id="KW-1185">Reference proteome</keyword>
<dbReference type="HOGENOM" id="CLU_2936885_0_0_4"/>
<dbReference type="AlphaFoldDB" id="G4CSB6"/>
<dbReference type="EMBL" id="AGAZ01000067">
    <property type="protein sequence ID" value="EGZ44732.1"/>
    <property type="molecule type" value="Genomic_DNA"/>
</dbReference>
<accession>G4CSB6</accession>